<dbReference type="EMBL" id="KZ110613">
    <property type="protein sequence ID" value="OSX56499.1"/>
    <property type="molecule type" value="Genomic_DNA"/>
</dbReference>
<dbReference type="Proteomes" id="UP000194127">
    <property type="component" value="Unassembled WGS sequence"/>
</dbReference>
<keyword evidence="3" id="KW-1185">Reference proteome</keyword>
<dbReference type="PANTHER" id="PTHR11362">
    <property type="entry name" value="PHOSPHATIDYLETHANOLAMINE-BINDING PROTEIN"/>
    <property type="match status" value="1"/>
</dbReference>
<name>A0A1X6MJK7_9APHY</name>
<evidence type="ECO:0000256" key="1">
    <source>
        <dbReference type="SAM" id="SignalP"/>
    </source>
</evidence>
<dbReference type="InterPro" id="IPR008914">
    <property type="entry name" value="PEBP"/>
</dbReference>
<reference evidence="2 3" key="1">
    <citation type="submission" date="2017-04" db="EMBL/GenBank/DDBJ databases">
        <title>Genome Sequence of the Model Brown-Rot Fungus Postia placenta SB12.</title>
        <authorList>
            <consortium name="DOE Joint Genome Institute"/>
            <person name="Gaskell J."/>
            <person name="Kersten P."/>
            <person name="Larrondo L.F."/>
            <person name="Canessa P."/>
            <person name="Martinez D."/>
            <person name="Hibbett D."/>
            <person name="Schmoll M."/>
            <person name="Kubicek C.P."/>
            <person name="Martinez A.T."/>
            <person name="Yadav J."/>
            <person name="Master E."/>
            <person name="Magnuson J.K."/>
            <person name="James T."/>
            <person name="Yaver D."/>
            <person name="Berka R."/>
            <person name="Labutti K."/>
            <person name="Lipzen A."/>
            <person name="Aerts A."/>
            <person name="Barry K."/>
            <person name="Henrissat B."/>
            <person name="Blanchette R."/>
            <person name="Grigoriev I."/>
            <person name="Cullen D."/>
        </authorList>
    </citation>
    <scope>NUCLEOTIDE SEQUENCE [LARGE SCALE GENOMIC DNA]</scope>
    <source>
        <strain evidence="2 3">MAD-698-R-SB12</strain>
    </source>
</reference>
<dbReference type="InterPro" id="IPR036610">
    <property type="entry name" value="PEBP-like_sf"/>
</dbReference>
<feature type="signal peptide" evidence="1">
    <location>
        <begin position="1"/>
        <end position="25"/>
    </location>
</feature>
<protein>
    <recommendedName>
        <fullName evidence="4">PEBP-like protein</fullName>
    </recommendedName>
</protein>
<dbReference type="STRING" id="670580.A0A1X6MJK7"/>
<dbReference type="CDD" id="cd00866">
    <property type="entry name" value="PEBP_euk"/>
    <property type="match status" value="1"/>
</dbReference>
<dbReference type="InterPro" id="IPR035810">
    <property type="entry name" value="PEBP_euk"/>
</dbReference>
<evidence type="ECO:0000313" key="3">
    <source>
        <dbReference type="Proteomes" id="UP000194127"/>
    </source>
</evidence>
<dbReference type="SUPFAM" id="SSF49777">
    <property type="entry name" value="PEBP-like"/>
    <property type="match status" value="1"/>
</dbReference>
<keyword evidence="1" id="KW-0732">Signal</keyword>
<dbReference type="Pfam" id="PF01161">
    <property type="entry name" value="PBP"/>
    <property type="match status" value="1"/>
</dbReference>
<feature type="chain" id="PRO_5010877168" description="PEBP-like protein" evidence="1">
    <location>
        <begin position="26"/>
        <end position="213"/>
    </location>
</feature>
<dbReference type="Gene3D" id="3.90.280.10">
    <property type="entry name" value="PEBP-like"/>
    <property type="match status" value="1"/>
</dbReference>
<dbReference type="OrthoDB" id="2506647at2759"/>
<evidence type="ECO:0000313" key="2">
    <source>
        <dbReference type="EMBL" id="OSX56499.1"/>
    </source>
</evidence>
<dbReference type="GeneID" id="36326490"/>
<accession>A0A1X6MJK7</accession>
<evidence type="ECO:0008006" key="4">
    <source>
        <dbReference type="Google" id="ProtNLM"/>
    </source>
</evidence>
<gene>
    <name evidence="2" type="ORF">POSPLADRAFT_1062647</name>
</gene>
<dbReference type="AlphaFoldDB" id="A0A1X6MJK7"/>
<dbReference type="PANTHER" id="PTHR11362:SF82">
    <property type="entry name" value="PHOSPHATIDYLETHANOLAMINE-BINDING PROTEIN 4"/>
    <property type="match status" value="1"/>
</dbReference>
<organism evidence="2 3">
    <name type="scientific">Postia placenta MAD-698-R-SB12</name>
    <dbReference type="NCBI Taxonomy" id="670580"/>
    <lineage>
        <taxon>Eukaryota</taxon>
        <taxon>Fungi</taxon>
        <taxon>Dikarya</taxon>
        <taxon>Basidiomycota</taxon>
        <taxon>Agaricomycotina</taxon>
        <taxon>Agaricomycetes</taxon>
        <taxon>Polyporales</taxon>
        <taxon>Adustoporiaceae</taxon>
        <taxon>Rhodonia</taxon>
    </lineage>
</organism>
<sequence length="213" mass="23070">MFSITPLINFLLLFTNALLVRGLDASLTLADVRQAFYEADIPQDANLTFNPSVFLQVIFPQESSSLSIVLYTPGTNLSVAAVALEPVFALVGPALSKDFVVIMVDLDVPSPSDPYLGPYRHFLGGDYVPLDFTPLGAFLLGNLTKPVSSWVSPAPDSVAPHRYVLLVYEQPTDFSGQTLITTNTSRYNWDMSAFVRAIGMGDPIGGTYMLVGA</sequence>
<dbReference type="RefSeq" id="XP_024333293.1">
    <property type="nucleotide sequence ID" value="XM_024481540.1"/>
</dbReference>
<proteinExistence type="predicted"/>